<evidence type="ECO:0000313" key="9">
    <source>
        <dbReference type="EMBL" id="RPD96149.1"/>
    </source>
</evidence>
<evidence type="ECO:0000256" key="6">
    <source>
        <dbReference type="ARBA" id="ARBA00023136"/>
    </source>
</evidence>
<evidence type="ECO:0000256" key="4">
    <source>
        <dbReference type="ARBA" id="ARBA00022452"/>
    </source>
</evidence>
<sequence length="433" mass="49694">MKQLLYTAILILIPIISTAQKIKLITKQEAIAKANEQNNSLKMAEQDVKAAQGDYRQTNAILLPTIGVSHTAMKTNNPLMAFGFKLNQEILTQNDFNPTLLNDPESVENYATKIEVQQPLLNFDGFYQRSAAKAKLNAAELQSERTKEYMSLEVEKAYMQLQLAYKAVDVLEKAHETALEHKRIADNSYKQGYLQKSDVLAVEVRVTEIENQLQYAKSNIINASNYLSVLMNDDYDKVLKPIDSLRVVEESFSENSILENRKDIQAYEKATLAYEKMYKADKMSFMPRLNLFGSYELYDDNIFQGDANGYLVGAALSWTIFEGSKRFGKTQKSKAAYEKSKFEMAQYKATSTMELDKAKRDLQDAKNNLKLSKLSLEQSEEALRIRTNRFKQGLEKTTDLLMSETQFAQKQLEYYSTVFKHNYMLKYVEFLTK</sequence>
<dbReference type="SUPFAM" id="SSF56954">
    <property type="entry name" value="Outer membrane efflux proteins (OEP)"/>
    <property type="match status" value="1"/>
</dbReference>
<dbReference type="Proteomes" id="UP000270856">
    <property type="component" value="Unassembled WGS sequence"/>
</dbReference>
<dbReference type="PANTHER" id="PTHR30026">
    <property type="entry name" value="OUTER MEMBRANE PROTEIN TOLC"/>
    <property type="match status" value="1"/>
</dbReference>
<keyword evidence="3" id="KW-0813">Transport</keyword>
<dbReference type="GO" id="GO:1990281">
    <property type="term" value="C:efflux pump complex"/>
    <property type="evidence" value="ECO:0007669"/>
    <property type="project" value="TreeGrafter"/>
</dbReference>
<dbReference type="Pfam" id="PF02321">
    <property type="entry name" value="OEP"/>
    <property type="match status" value="2"/>
</dbReference>
<feature type="coiled-coil region" evidence="8">
    <location>
        <begin position="27"/>
        <end position="54"/>
    </location>
</feature>
<keyword evidence="7" id="KW-0998">Cell outer membrane</keyword>
<dbReference type="GO" id="GO:0009279">
    <property type="term" value="C:cell outer membrane"/>
    <property type="evidence" value="ECO:0007669"/>
    <property type="project" value="UniProtKB-SubCell"/>
</dbReference>
<dbReference type="GO" id="GO:0015288">
    <property type="term" value="F:porin activity"/>
    <property type="evidence" value="ECO:0007669"/>
    <property type="project" value="TreeGrafter"/>
</dbReference>
<keyword evidence="5" id="KW-0812">Transmembrane</keyword>
<evidence type="ECO:0000256" key="8">
    <source>
        <dbReference type="SAM" id="Coils"/>
    </source>
</evidence>
<proteinExistence type="inferred from homology"/>
<dbReference type="AlphaFoldDB" id="A0A3N4NX47"/>
<evidence type="ECO:0000256" key="7">
    <source>
        <dbReference type="ARBA" id="ARBA00023237"/>
    </source>
</evidence>
<gene>
    <name evidence="9" type="ORF">EGM88_10695</name>
</gene>
<organism evidence="9 10">
    <name type="scientific">Aureibaculum marinum</name>
    <dbReference type="NCBI Taxonomy" id="2487930"/>
    <lineage>
        <taxon>Bacteria</taxon>
        <taxon>Pseudomonadati</taxon>
        <taxon>Bacteroidota</taxon>
        <taxon>Flavobacteriia</taxon>
        <taxon>Flavobacteriales</taxon>
        <taxon>Flavobacteriaceae</taxon>
        <taxon>Aureibaculum</taxon>
    </lineage>
</organism>
<dbReference type="RefSeq" id="WP_123898279.1">
    <property type="nucleotide sequence ID" value="NZ_RPFJ01000013.1"/>
</dbReference>
<evidence type="ECO:0000256" key="3">
    <source>
        <dbReference type="ARBA" id="ARBA00022448"/>
    </source>
</evidence>
<comment type="similarity">
    <text evidence="2">Belongs to the outer membrane factor (OMF) (TC 1.B.17) family.</text>
</comment>
<keyword evidence="8" id="KW-0175">Coiled coil</keyword>
<keyword evidence="10" id="KW-1185">Reference proteome</keyword>
<comment type="caution">
    <text evidence="9">The sequence shown here is derived from an EMBL/GenBank/DDBJ whole genome shotgun (WGS) entry which is preliminary data.</text>
</comment>
<name>A0A3N4NX47_9FLAO</name>
<dbReference type="InterPro" id="IPR051906">
    <property type="entry name" value="TolC-like"/>
</dbReference>
<keyword evidence="4" id="KW-1134">Transmembrane beta strand</keyword>
<comment type="subcellular location">
    <subcellularLocation>
        <location evidence="1">Cell outer membrane</location>
    </subcellularLocation>
</comment>
<evidence type="ECO:0000256" key="2">
    <source>
        <dbReference type="ARBA" id="ARBA00007613"/>
    </source>
</evidence>
<keyword evidence="6" id="KW-0472">Membrane</keyword>
<dbReference type="OrthoDB" id="13803at2"/>
<dbReference type="InterPro" id="IPR003423">
    <property type="entry name" value="OMP_efflux"/>
</dbReference>
<evidence type="ECO:0000256" key="1">
    <source>
        <dbReference type="ARBA" id="ARBA00004442"/>
    </source>
</evidence>
<evidence type="ECO:0000256" key="5">
    <source>
        <dbReference type="ARBA" id="ARBA00022692"/>
    </source>
</evidence>
<dbReference type="Gene3D" id="1.20.1600.10">
    <property type="entry name" value="Outer membrane efflux proteins (OEP)"/>
    <property type="match status" value="1"/>
</dbReference>
<accession>A0A3N4NX47</accession>
<evidence type="ECO:0000313" key="10">
    <source>
        <dbReference type="Proteomes" id="UP000270856"/>
    </source>
</evidence>
<feature type="coiled-coil region" evidence="8">
    <location>
        <begin position="348"/>
        <end position="382"/>
    </location>
</feature>
<protein>
    <submittedName>
        <fullName evidence="9">TolC family protein</fullName>
    </submittedName>
</protein>
<dbReference type="EMBL" id="RPFJ01000013">
    <property type="protein sequence ID" value="RPD96149.1"/>
    <property type="molecule type" value="Genomic_DNA"/>
</dbReference>
<dbReference type="GO" id="GO:0015562">
    <property type="term" value="F:efflux transmembrane transporter activity"/>
    <property type="evidence" value="ECO:0007669"/>
    <property type="project" value="InterPro"/>
</dbReference>
<dbReference type="PANTHER" id="PTHR30026:SF21">
    <property type="entry name" value="SLR1270 PROTEIN"/>
    <property type="match status" value="1"/>
</dbReference>
<reference evidence="9 10" key="1">
    <citation type="submission" date="2018-11" db="EMBL/GenBank/DDBJ databases">
        <title>Aureibaculum marinum gen. nov., sp. nov., a member of the family Flavobacteriaceae isolated from the Bohai Sea.</title>
        <authorList>
            <person name="Ji X."/>
        </authorList>
    </citation>
    <scope>NUCLEOTIDE SEQUENCE [LARGE SCALE GENOMIC DNA]</scope>
    <source>
        <strain evidence="9 10">BH-SD17</strain>
    </source>
</reference>